<name>A0ABX8QTP3_9ACTN</name>
<proteinExistence type="predicted"/>
<organism evidence="1 2">
    <name type="scientific">Actinomadura graeca</name>
    <dbReference type="NCBI Taxonomy" id="2750812"/>
    <lineage>
        <taxon>Bacteria</taxon>
        <taxon>Bacillati</taxon>
        <taxon>Actinomycetota</taxon>
        <taxon>Actinomycetes</taxon>
        <taxon>Streptosporangiales</taxon>
        <taxon>Thermomonosporaceae</taxon>
        <taxon>Actinomadura</taxon>
    </lineage>
</organism>
<evidence type="ECO:0000313" key="1">
    <source>
        <dbReference type="EMBL" id="QXJ22195.1"/>
    </source>
</evidence>
<dbReference type="EMBL" id="CP059572">
    <property type="protein sequence ID" value="QXJ22195.1"/>
    <property type="molecule type" value="Genomic_DNA"/>
</dbReference>
<evidence type="ECO:0008006" key="3">
    <source>
        <dbReference type="Google" id="ProtNLM"/>
    </source>
</evidence>
<dbReference type="Gene3D" id="1.25.40.10">
    <property type="entry name" value="Tetratricopeptide repeat domain"/>
    <property type="match status" value="1"/>
</dbReference>
<accession>A0ABX8QTP3</accession>
<protein>
    <recommendedName>
        <fullName evidence="3">XRE family transcriptional regulator</fullName>
    </recommendedName>
</protein>
<gene>
    <name evidence="1" type="ORF">AGRA3207_003157</name>
</gene>
<evidence type="ECO:0000313" key="2">
    <source>
        <dbReference type="Proteomes" id="UP001049518"/>
    </source>
</evidence>
<dbReference type="RefSeq" id="WP_231335401.1">
    <property type="nucleotide sequence ID" value="NZ_CP059572.1"/>
</dbReference>
<keyword evidence="2" id="KW-1185">Reference proteome</keyword>
<sequence length="450" mass="50039">MLKTQRPAWAIRLQEERELRGWGPFDMARQLLRTVGVENPSLSRVRNMYRQILRWENGENYPGTWAPVYAETFGIPLHELFPEPPPRQSERLNKKKLDTLAQADVNVEISTPLHAGDDEMERRALLQLTALGLSAEAFGSTGEPVRQLLALALESEPRDLDAWHLTLSDHLHAILTRASSQARDGLIVDLVAIQRQLHTAEPDQATELRRVAAALSMLYANALTRLGQHAGAIHWWRTAKVAADATDDLGLRLMTRCEEAAFGLYGQRDLPTVIRLIDEAEGAAGTKPSSWRADLTGTRARALALQGRHDEAQEALSTFIDFTGDRNARGIMPTLWNENRVHFTASWVHACAGREAEADTERELVLARTQGYQYAANVRLHEALCTVVKGGAGPGAAQATEILAELPPAHQSHMILETGRTVLRAIPREQRNRPAVRELQTLTSGRHLIT</sequence>
<dbReference type="Proteomes" id="UP001049518">
    <property type="component" value="Chromosome"/>
</dbReference>
<dbReference type="InterPro" id="IPR011990">
    <property type="entry name" value="TPR-like_helical_dom_sf"/>
</dbReference>
<reference evidence="1" key="1">
    <citation type="submission" date="2020-07" db="EMBL/GenBank/DDBJ databases">
        <authorList>
            <person name="Tarantini F.S."/>
            <person name="Hong K.W."/>
            <person name="Chan K.G."/>
        </authorList>
    </citation>
    <scope>NUCLEOTIDE SEQUENCE</scope>
    <source>
        <strain evidence="1">32-07</strain>
    </source>
</reference>